<name>A0ABY7BVH5_9HYPH</name>
<dbReference type="RefSeq" id="WP_268879499.1">
    <property type="nucleotide sequence ID" value="NZ_CP114029.1"/>
</dbReference>
<dbReference type="InterPro" id="IPR041516">
    <property type="entry name" value="LACTB2_WH"/>
</dbReference>
<evidence type="ECO:0000259" key="2">
    <source>
        <dbReference type="SMART" id="SM00849"/>
    </source>
</evidence>
<dbReference type="SMART" id="SM00849">
    <property type="entry name" value="Lactamase_B"/>
    <property type="match status" value="1"/>
</dbReference>
<evidence type="ECO:0000313" key="3">
    <source>
        <dbReference type="EMBL" id="WAP67050.1"/>
    </source>
</evidence>
<reference evidence="3" key="1">
    <citation type="submission" date="2022-12" db="EMBL/GenBank/DDBJ databases">
        <title>Jiella pelagia sp. nov., isolated from phosphonate enriched culture of Northwest Pacific surface seawater.</title>
        <authorList>
            <person name="Shin D.Y."/>
            <person name="Hwang C.Y."/>
        </authorList>
    </citation>
    <scope>NUCLEOTIDE SEQUENCE</scope>
    <source>
        <strain evidence="3">HL-NP1</strain>
    </source>
</reference>
<dbReference type="SUPFAM" id="SSF56281">
    <property type="entry name" value="Metallo-hydrolase/oxidoreductase"/>
    <property type="match status" value="1"/>
</dbReference>
<organism evidence="3 4">
    <name type="scientific">Jiella pelagia</name>
    <dbReference type="NCBI Taxonomy" id="2986949"/>
    <lineage>
        <taxon>Bacteria</taxon>
        <taxon>Pseudomonadati</taxon>
        <taxon>Pseudomonadota</taxon>
        <taxon>Alphaproteobacteria</taxon>
        <taxon>Hyphomicrobiales</taxon>
        <taxon>Aurantimonadaceae</taxon>
        <taxon>Jiella</taxon>
    </lineage>
</organism>
<protein>
    <submittedName>
        <fullName evidence="3">MBL fold metallo-hydrolase</fullName>
    </submittedName>
</protein>
<dbReference type="Proteomes" id="UP001164020">
    <property type="component" value="Chromosome"/>
</dbReference>
<dbReference type="PANTHER" id="PTHR23131">
    <property type="entry name" value="ENDORIBONUCLEASE LACTB2"/>
    <property type="match status" value="1"/>
</dbReference>
<dbReference type="CDD" id="cd16278">
    <property type="entry name" value="metallo-hydrolase-like_MBL-fold"/>
    <property type="match status" value="1"/>
</dbReference>
<evidence type="ECO:0000256" key="1">
    <source>
        <dbReference type="SAM" id="MobiDB-lite"/>
    </source>
</evidence>
<evidence type="ECO:0000313" key="4">
    <source>
        <dbReference type="Proteomes" id="UP001164020"/>
    </source>
</evidence>
<dbReference type="EMBL" id="CP114029">
    <property type="protein sequence ID" value="WAP67050.1"/>
    <property type="molecule type" value="Genomic_DNA"/>
</dbReference>
<keyword evidence="4" id="KW-1185">Reference proteome</keyword>
<accession>A0ABY7BVH5</accession>
<dbReference type="InterPro" id="IPR036866">
    <property type="entry name" value="RibonucZ/Hydroxyglut_hydro"/>
</dbReference>
<proteinExistence type="predicted"/>
<dbReference type="Pfam" id="PF17778">
    <property type="entry name" value="WHD_BLACT"/>
    <property type="match status" value="1"/>
</dbReference>
<dbReference type="PANTHER" id="PTHR23131:SF0">
    <property type="entry name" value="ENDORIBONUCLEASE LACTB2"/>
    <property type="match status" value="1"/>
</dbReference>
<sequence length="313" mass="33388">MTDAPSDGSQEPEFTTAFDPHYGRAVEVSPGILRVTADNPSPFTFAGTNSYVVGEEGRCFVVDPGPADEAHLAALLDAVGGRPVDAVVLTHSHSDHSALANEFSSRVSAPLCGARPAAVAEGEAVHRLDAPTERGITYSRHLEDGETLHLGGFAVEVISTPGHASDHVALALPEARILLSGDHVMAWSTSVVAPPDGAMGDYMASLQKLLGRPETRYLPGHGGPVERPERFVRALIHHRRMREAAILGRLEAGEETIPAIVAAIYPDLDPRLFGAAGMSVRAHLLELEKRGTVRQQSPTKGETGDRIYRLAAR</sequence>
<dbReference type="InterPro" id="IPR001279">
    <property type="entry name" value="Metallo-B-lactamas"/>
</dbReference>
<dbReference type="Pfam" id="PF00753">
    <property type="entry name" value="Lactamase_B"/>
    <property type="match status" value="1"/>
</dbReference>
<feature type="region of interest" description="Disordered" evidence="1">
    <location>
        <begin position="291"/>
        <end position="313"/>
    </location>
</feature>
<dbReference type="Gene3D" id="1.10.10.10">
    <property type="entry name" value="Winged helix-like DNA-binding domain superfamily/Winged helix DNA-binding domain"/>
    <property type="match status" value="1"/>
</dbReference>
<feature type="compositionally biased region" description="Basic and acidic residues" evidence="1">
    <location>
        <begin position="302"/>
        <end position="313"/>
    </location>
</feature>
<feature type="domain" description="Metallo-beta-lactamase" evidence="2">
    <location>
        <begin position="47"/>
        <end position="221"/>
    </location>
</feature>
<gene>
    <name evidence="3" type="ORF">OH818_15640</name>
</gene>
<dbReference type="InterPro" id="IPR036388">
    <property type="entry name" value="WH-like_DNA-bd_sf"/>
</dbReference>
<dbReference type="Gene3D" id="3.60.15.10">
    <property type="entry name" value="Ribonuclease Z/Hydroxyacylglutathione hydrolase-like"/>
    <property type="match status" value="1"/>
</dbReference>
<dbReference type="InterPro" id="IPR050662">
    <property type="entry name" value="Sec-metab_biosynth-thioest"/>
</dbReference>